<dbReference type="Proteomes" id="UP000245839">
    <property type="component" value="Unassembled WGS sequence"/>
</dbReference>
<accession>A0A2Y9B3A0</accession>
<dbReference type="InterPro" id="IPR019019">
    <property type="entry name" value="H-type_lectin_domain"/>
</dbReference>
<dbReference type="InterPro" id="IPR037221">
    <property type="entry name" value="H-type_lectin_dom_sf"/>
</dbReference>
<evidence type="ECO:0000313" key="2">
    <source>
        <dbReference type="EMBL" id="PWJ15099.1"/>
    </source>
</evidence>
<evidence type="ECO:0000259" key="1">
    <source>
        <dbReference type="Pfam" id="PF09458"/>
    </source>
</evidence>
<feature type="domain" description="H-type lectin" evidence="1">
    <location>
        <begin position="40"/>
        <end position="104"/>
    </location>
</feature>
<reference evidence="2 4" key="3">
    <citation type="submission" date="2018-03" db="EMBL/GenBank/DDBJ databases">
        <title>Genomic Encyclopedia of Archaeal and Bacterial Type Strains, Phase II (KMG-II): from individual species to whole genera.</title>
        <authorList>
            <person name="Goeker M."/>
        </authorList>
    </citation>
    <scope>NUCLEOTIDE SEQUENCE [LARGE SCALE GENOMIC DNA]</scope>
    <source>
        <strain evidence="2 4">DSM 25227</strain>
    </source>
</reference>
<protein>
    <submittedName>
        <fullName evidence="3">H-type lectin domain-containing protein</fullName>
    </submittedName>
</protein>
<dbReference type="EMBL" id="QGDJ01000011">
    <property type="protein sequence ID" value="PWJ15099.1"/>
    <property type="molecule type" value="Genomic_DNA"/>
</dbReference>
<keyword evidence="3" id="KW-0430">Lectin</keyword>
<evidence type="ECO:0000313" key="5">
    <source>
        <dbReference type="Proteomes" id="UP000251571"/>
    </source>
</evidence>
<dbReference type="SUPFAM" id="SSF141086">
    <property type="entry name" value="Agglutinin HPA-like"/>
    <property type="match status" value="1"/>
</dbReference>
<keyword evidence="4" id="KW-1185">Reference proteome</keyword>
<dbReference type="EMBL" id="UETC01000011">
    <property type="protein sequence ID" value="SSA49948.1"/>
    <property type="molecule type" value="Genomic_DNA"/>
</dbReference>
<dbReference type="AlphaFoldDB" id="A0A2Y9B3A0"/>
<dbReference type="GO" id="GO:0030246">
    <property type="term" value="F:carbohydrate binding"/>
    <property type="evidence" value="ECO:0007669"/>
    <property type="project" value="UniProtKB-KW"/>
</dbReference>
<evidence type="ECO:0000313" key="3">
    <source>
        <dbReference type="EMBL" id="SSA49948.1"/>
    </source>
</evidence>
<reference evidence="5" key="1">
    <citation type="submission" date="2016-10" db="EMBL/GenBank/DDBJ databases">
        <authorList>
            <person name="Varghese N."/>
            <person name="Submissions S."/>
        </authorList>
    </citation>
    <scope>NUCLEOTIDE SEQUENCE [LARGE SCALE GENOMIC DNA]</scope>
    <source>
        <strain evidence="5">DSM 25227</strain>
    </source>
</reference>
<gene>
    <name evidence="2" type="ORF">BCF38_111116</name>
    <name evidence="3" type="ORF">SAMN05421539_111116</name>
</gene>
<dbReference type="Proteomes" id="UP000251571">
    <property type="component" value="Unassembled WGS sequence"/>
</dbReference>
<dbReference type="RefSeq" id="WP_109565700.1">
    <property type="nucleotide sequence ID" value="NZ_QGDJ01000011.1"/>
</dbReference>
<name>A0A2Y9B3A0_9RHOB</name>
<organism evidence="3 5">
    <name type="scientific">Jannaschia seohaensis</name>
    <dbReference type="NCBI Taxonomy" id="475081"/>
    <lineage>
        <taxon>Bacteria</taxon>
        <taxon>Pseudomonadati</taxon>
        <taxon>Pseudomonadota</taxon>
        <taxon>Alphaproteobacteria</taxon>
        <taxon>Rhodobacterales</taxon>
        <taxon>Roseobacteraceae</taxon>
        <taxon>Jannaschia</taxon>
    </lineage>
</organism>
<sequence>MRRLRNHMIGIDQGSEMLFSDFAEGGPMWVGEGPREVRCRVTFSEPFRSPPALMTGLALLDIDSSANLRLDLSHGEVTREGAELILKTWGDSRLARLRADWSAIGEVAGSDEWDLY</sequence>
<dbReference type="Gene3D" id="2.60.40.2080">
    <property type="match status" value="1"/>
</dbReference>
<dbReference type="OrthoDB" id="7658568at2"/>
<dbReference type="Pfam" id="PF09458">
    <property type="entry name" value="H_lectin"/>
    <property type="match status" value="1"/>
</dbReference>
<dbReference type="GO" id="GO:0007155">
    <property type="term" value="P:cell adhesion"/>
    <property type="evidence" value="ECO:0007669"/>
    <property type="project" value="InterPro"/>
</dbReference>
<reference evidence="3" key="2">
    <citation type="submission" date="2016-10" db="EMBL/GenBank/DDBJ databases">
        <authorList>
            <person name="Cai Z."/>
        </authorList>
    </citation>
    <scope>NUCLEOTIDE SEQUENCE [LARGE SCALE GENOMIC DNA]</scope>
    <source>
        <strain evidence="3">DSM 25227</strain>
    </source>
</reference>
<proteinExistence type="predicted"/>
<evidence type="ECO:0000313" key="4">
    <source>
        <dbReference type="Proteomes" id="UP000245839"/>
    </source>
</evidence>